<keyword evidence="6" id="KW-1185">Reference proteome</keyword>
<dbReference type="Proteomes" id="UP001549164">
    <property type="component" value="Unassembled WGS sequence"/>
</dbReference>
<dbReference type="GO" id="GO:0016829">
    <property type="term" value="F:lyase activity"/>
    <property type="evidence" value="ECO:0007669"/>
    <property type="project" value="UniProtKB-KW"/>
</dbReference>
<dbReference type="InterPro" id="IPR015813">
    <property type="entry name" value="Pyrv/PenolPyrv_kinase-like_dom"/>
</dbReference>
<feature type="domain" description="HpcH/HpaI aldolase/citrate lyase" evidence="4">
    <location>
        <begin position="18"/>
        <end position="243"/>
    </location>
</feature>
<dbReference type="PANTHER" id="PTHR30502:SF0">
    <property type="entry name" value="PHOSPHOENOLPYRUVATE CARBOXYLASE FAMILY PROTEIN"/>
    <property type="match status" value="1"/>
</dbReference>
<evidence type="ECO:0000313" key="5">
    <source>
        <dbReference type="EMBL" id="MET3599871.1"/>
    </source>
</evidence>
<dbReference type="InterPro" id="IPR040442">
    <property type="entry name" value="Pyrv_kinase-like_dom_sf"/>
</dbReference>
<keyword evidence="3 5" id="KW-0456">Lyase</keyword>
<dbReference type="SUPFAM" id="SSF51621">
    <property type="entry name" value="Phosphoenolpyruvate/pyruvate domain"/>
    <property type="match status" value="1"/>
</dbReference>
<evidence type="ECO:0000256" key="1">
    <source>
        <dbReference type="ARBA" id="ARBA00005568"/>
    </source>
</evidence>
<dbReference type="Gene3D" id="3.20.20.60">
    <property type="entry name" value="Phosphoenolpyruvate-binding domains"/>
    <property type="match status" value="1"/>
</dbReference>
<comment type="caution">
    <text evidence="5">The sequence shown here is derived from an EMBL/GenBank/DDBJ whole genome shotgun (WGS) entry which is preliminary data.</text>
</comment>
<dbReference type="InterPro" id="IPR050251">
    <property type="entry name" value="HpcH-HpaI_aldolase"/>
</dbReference>
<organism evidence="5 6">
    <name type="scientific">Martelella mangrovi</name>
    <dbReference type="NCBI Taxonomy" id="1397477"/>
    <lineage>
        <taxon>Bacteria</taxon>
        <taxon>Pseudomonadati</taxon>
        <taxon>Pseudomonadota</taxon>
        <taxon>Alphaproteobacteria</taxon>
        <taxon>Hyphomicrobiales</taxon>
        <taxon>Aurantimonadaceae</taxon>
        <taxon>Martelella</taxon>
    </lineage>
</organism>
<evidence type="ECO:0000256" key="2">
    <source>
        <dbReference type="ARBA" id="ARBA00022723"/>
    </source>
</evidence>
<evidence type="ECO:0000256" key="3">
    <source>
        <dbReference type="ARBA" id="ARBA00023239"/>
    </source>
</evidence>
<gene>
    <name evidence="5" type="ORF">ABID12_001811</name>
</gene>
<evidence type="ECO:0000259" key="4">
    <source>
        <dbReference type="Pfam" id="PF03328"/>
    </source>
</evidence>
<accession>A0ABV2IAC7</accession>
<sequence length="274" mass="28653">MFGPNRLKSHLAAGKAAYGCWIGGGSVQNAEILGHAGFDFLLADFEHGTGDTREIVETLRAIETTPTPALVRVPWNDHVFLKRILDAGVQSVMIPQVETAEEAEAAVKACSYPPRGIRGYAAGVVRASTFGNEPGYAAKANDEILIVVQLESEKAIGNAAAIAAVPGIDVVFIGINDLAGSMGLLEQTGHADVQALAKKAEAEIAASGKVAGTVPNDGADVPTLLERGYRLIAGPHDVALLRDAGKAAMDDYRSIQTARENGVKPEVSGPARSY</sequence>
<dbReference type="RefSeq" id="WP_354433950.1">
    <property type="nucleotide sequence ID" value="NZ_JBEPLY010000005.1"/>
</dbReference>
<protein>
    <submittedName>
        <fullName evidence="5">4-hydroxy-2-oxoheptanedioate aldolase</fullName>
        <ecNumber evidence="5">4.1.2.52</ecNumber>
    </submittedName>
</protein>
<dbReference type="Pfam" id="PF03328">
    <property type="entry name" value="HpcH_HpaI"/>
    <property type="match status" value="1"/>
</dbReference>
<comment type="similarity">
    <text evidence="1">Belongs to the HpcH/HpaI aldolase family.</text>
</comment>
<name>A0ABV2IAC7_9HYPH</name>
<dbReference type="EMBL" id="JBEPLY010000005">
    <property type="protein sequence ID" value="MET3599871.1"/>
    <property type="molecule type" value="Genomic_DNA"/>
</dbReference>
<dbReference type="PANTHER" id="PTHR30502">
    <property type="entry name" value="2-KETO-3-DEOXY-L-RHAMNONATE ALDOLASE"/>
    <property type="match status" value="1"/>
</dbReference>
<evidence type="ECO:0000313" key="6">
    <source>
        <dbReference type="Proteomes" id="UP001549164"/>
    </source>
</evidence>
<reference evidence="5 6" key="1">
    <citation type="submission" date="2024-06" db="EMBL/GenBank/DDBJ databases">
        <title>Genomic Encyclopedia of Type Strains, Phase IV (KMG-IV): sequencing the most valuable type-strain genomes for metagenomic binning, comparative biology and taxonomic classification.</title>
        <authorList>
            <person name="Goeker M."/>
        </authorList>
    </citation>
    <scope>NUCLEOTIDE SEQUENCE [LARGE SCALE GENOMIC DNA]</scope>
    <source>
        <strain evidence="5 6">DSM 28102</strain>
    </source>
</reference>
<proteinExistence type="inferred from homology"/>
<dbReference type="EC" id="4.1.2.52" evidence="5"/>
<keyword evidence="2" id="KW-0479">Metal-binding</keyword>
<dbReference type="InterPro" id="IPR005000">
    <property type="entry name" value="Aldolase/citrate-lyase_domain"/>
</dbReference>